<protein>
    <submittedName>
        <fullName evidence="1">Uncharacterized protein</fullName>
    </submittedName>
</protein>
<name>A0ACC2LIK8_PERAE</name>
<accession>A0ACC2LIK8</accession>
<gene>
    <name evidence="1" type="ORF">MRB53_026595</name>
</gene>
<organism evidence="1 2">
    <name type="scientific">Persea americana</name>
    <name type="common">Avocado</name>
    <dbReference type="NCBI Taxonomy" id="3435"/>
    <lineage>
        <taxon>Eukaryota</taxon>
        <taxon>Viridiplantae</taxon>
        <taxon>Streptophyta</taxon>
        <taxon>Embryophyta</taxon>
        <taxon>Tracheophyta</taxon>
        <taxon>Spermatophyta</taxon>
        <taxon>Magnoliopsida</taxon>
        <taxon>Magnoliidae</taxon>
        <taxon>Laurales</taxon>
        <taxon>Lauraceae</taxon>
        <taxon>Persea</taxon>
    </lineage>
</organism>
<sequence>MYGNEMSIAYENRVFNRRSGLSGGRMGCTLVTGFLGSGKTTLLKHILNHRADLRVAVLVNEFADSDVDSLLLNSTNLNASFNLSTVSLTHGCGCCDVRGPFRESLQRVVDSKHNFDCLLVETSGLAEPDKFIADLEAVGIHLDMTIAVVDAESLQKILSIDIVKLQLQHVDLVLLNKCDLATLGQISDAEDIIEELTGGAKIVRSQFCKVPLDLVLDFGKIEAQPEVKEDVSVPAILSHEALPKMTFQVANIGNTYVGVSSYDQADDQSAVASKKRVSNEMQRGSSHGESFSSSTFESETPLSLAVFQSTILMSIRSMHGLLRAKGILWFVEDRDSRFVFQWSGVKRVEAVSGGPWESAPKSCLVLIGTDKSELESIHLQLSKLAEPHKEIASCIGSKESAQNFSMKVAADGRFKDPCLKQESLVVFGLKGSPSRGIKESQLNGALMRVVNGKGSIFLTAVTSGLDYDLQILLDEDSDPDETWNEIRTAAGAVISKICKNFCPCRSDLTAHVH</sequence>
<proteinExistence type="predicted"/>
<keyword evidence="2" id="KW-1185">Reference proteome</keyword>
<dbReference type="EMBL" id="CM056816">
    <property type="protein sequence ID" value="KAJ8633259.1"/>
    <property type="molecule type" value="Genomic_DNA"/>
</dbReference>
<dbReference type="Proteomes" id="UP001234297">
    <property type="component" value="Chromosome 8"/>
</dbReference>
<comment type="caution">
    <text evidence="1">The sequence shown here is derived from an EMBL/GenBank/DDBJ whole genome shotgun (WGS) entry which is preliminary data.</text>
</comment>
<evidence type="ECO:0000313" key="1">
    <source>
        <dbReference type="EMBL" id="KAJ8633259.1"/>
    </source>
</evidence>
<reference evidence="1 2" key="1">
    <citation type="journal article" date="2022" name="Hortic Res">
        <title>A haplotype resolved chromosomal level avocado genome allows analysis of novel avocado genes.</title>
        <authorList>
            <person name="Nath O."/>
            <person name="Fletcher S.J."/>
            <person name="Hayward A."/>
            <person name="Shaw L.M."/>
            <person name="Masouleh A.K."/>
            <person name="Furtado A."/>
            <person name="Henry R.J."/>
            <person name="Mitter N."/>
        </authorList>
    </citation>
    <scope>NUCLEOTIDE SEQUENCE [LARGE SCALE GENOMIC DNA]</scope>
    <source>
        <strain evidence="2">cv. Hass</strain>
    </source>
</reference>
<evidence type="ECO:0000313" key="2">
    <source>
        <dbReference type="Proteomes" id="UP001234297"/>
    </source>
</evidence>